<comment type="subcellular location">
    <subcellularLocation>
        <location evidence="1">Cell membrane</location>
        <topology evidence="1">Multi-pass membrane protein</topology>
    </subcellularLocation>
</comment>
<name>A0A936TFH4_9ACTN</name>
<dbReference type="InterPro" id="IPR019108">
    <property type="entry name" value="Caa3_assmbl_CtaG-rel"/>
</dbReference>
<accession>A0A936TFH4</accession>
<feature type="transmembrane region" description="Helical" evidence="6">
    <location>
        <begin position="244"/>
        <end position="266"/>
    </location>
</feature>
<evidence type="ECO:0000256" key="1">
    <source>
        <dbReference type="ARBA" id="ARBA00004651"/>
    </source>
</evidence>
<keyword evidence="4 6" id="KW-1133">Transmembrane helix</keyword>
<feature type="transmembrane region" description="Helical" evidence="6">
    <location>
        <begin position="127"/>
        <end position="151"/>
    </location>
</feature>
<evidence type="ECO:0000313" key="8">
    <source>
        <dbReference type="Proteomes" id="UP000727993"/>
    </source>
</evidence>
<comment type="caution">
    <text evidence="7">The sequence shown here is derived from an EMBL/GenBank/DDBJ whole genome shotgun (WGS) entry which is preliminary data.</text>
</comment>
<evidence type="ECO:0000256" key="6">
    <source>
        <dbReference type="SAM" id="Phobius"/>
    </source>
</evidence>
<sequence>MAAMRYWCGSISGSGGFGWLPALAVIAAAAWYGASALLLHRRGGSWPLGRAIWAGIGVAVAVAVTQGPVEGLAMQRFSFHSVQHVALGMFVPLCIVAAAPLTLALRTSKPSTRRRLRNISGSAPVRIVSHPAVTLPIYLATMVAVFFTPVFPAMMNSHVAHQAFNAHLLVAGTMFAWPLVGADPSPHRIAYPARMGLVFLSLPLHSVGIMALLSASTLVGGAAAQRAAGIGGFDALADQRMGASLMWVLGEVVGITAVGLAARRWFVADRSATRARLRRGPFGSASANEGRIPALRGGAAT</sequence>
<evidence type="ECO:0000256" key="4">
    <source>
        <dbReference type="ARBA" id="ARBA00022989"/>
    </source>
</evidence>
<feature type="transmembrane region" description="Helical" evidence="6">
    <location>
        <begin position="202"/>
        <end position="224"/>
    </location>
</feature>
<dbReference type="Pfam" id="PF09678">
    <property type="entry name" value="Caa3_CtaG"/>
    <property type="match status" value="1"/>
</dbReference>
<dbReference type="EMBL" id="JADJZA010000008">
    <property type="protein sequence ID" value="MBK9298077.1"/>
    <property type="molecule type" value="Genomic_DNA"/>
</dbReference>
<organism evidence="7 8">
    <name type="scientific">Candidatus Neomicrothrix subdominans</name>
    <dbReference type="NCBI Taxonomy" id="2954438"/>
    <lineage>
        <taxon>Bacteria</taxon>
        <taxon>Bacillati</taxon>
        <taxon>Actinomycetota</taxon>
        <taxon>Acidimicrobiia</taxon>
        <taxon>Acidimicrobiales</taxon>
        <taxon>Microthrixaceae</taxon>
        <taxon>Candidatus Neomicrothrix</taxon>
    </lineage>
</organism>
<keyword evidence="5 6" id="KW-0472">Membrane</keyword>
<feature type="transmembrane region" description="Helical" evidence="6">
    <location>
        <begin position="81"/>
        <end position="106"/>
    </location>
</feature>
<dbReference type="AlphaFoldDB" id="A0A936TFH4"/>
<gene>
    <name evidence="7" type="ORF">IPN02_14840</name>
</gene>
<dbReference type="Proteomes" id="UP000727993">
    <property type="component" value="Unassembled WGS sequence"/>
</dbReference>
<evidence type="ECO:0000256" key="5">
    <source>
        <dbReference type="ARBA" id="ARBA00023136"/>
    </source>
</evidence>
<reference evidence="7 8" key="1">
    <citation type="submission" date="2020-10" db="EMBL/GenBank/DDBJ databases">
        <title>Connecting structure to function with the recovery of over 1000 high-quality activated sludge metagenome-assembled genomes encoding full-length rRNA genes using long-read sequencing.</title>
        <authorList>
            <person name="Singleton C.M."/>
            <person name="Petriglieri F."/>
            <person name="Kristensen J.M."/>
            <person name="Kirkegaard R.H."/>
            <person name="Michaelsen T.Y."/>
            <person name="Andersen M.H."/>
            <person name="Karst S.M."/>
            <person name="Dueholm M.S."/>
            <person name="Nielsen P.H."/>
            <person name="Albertsen M."/>
        </authorList>
    </citation>
    <scope>NUCLEOTIDE SEQUENCE [LARGE SCALE GENOMIC DNA]</scope>
    <source>
        <strain evidence="7">Lyne_18-Q3-R50-59_MAXAC.006</strain>
    </source>
</reference>
<feature type="transmembrane region" description="Helical" evidence="6">
    <location>
        <begin position="51"/>
        <end position="69"/>
    </location>
</feature>
<feature type="transmembrane region" description="Helical" evidence="6">
    <location>
        <begin position="163"/>
        <end position="181"/>
    </location>
</feature>
<keyword evidence="2" id="KW-1003">Cell membrane</keyword>
<proteinExistence type="predicted"/>
<evidence type="ECO:0000256" key="2">
    <source>
        <dbReference type="ARBA" id="ARBA00022475"/>
    </source>
</evidence>
<keyword evidence="3 6" id="KW-0812">Transmembrane</keyword>
<dbReference type="GO" id="GO:0005886">
    <property type="term" value="C:plasma membrane"/>
    <property type="evidence" value="ECO:0007669"/>
    <property type="project" value="UniProtKB-SubCell"/>
</dbReference>
<feature type="transmembrane region" description="Helical" evidence="6">
    <location>
        <begin position="20"/>
        <end position="39"/>
    </location>
</feature>
<evidence type="ECO:0000313" key="7">
    <source>
        <dbReference type="EMBL" id="MBK9298077.1"/>
    </source>
</evidence>
<protein>
    <submittedName>
        <fullName evidence="7">Cytochrome c oxidase assembly protein</fullName>
    </submittedName>
</protein>
<evidence type="ECO:0000256" key="3">
    <source>
        <dbReference type="ARBA" id="ARBA00022692"/>
    </source>
</evidence>